<organism evidence="2 3">
    <name type="scientific">Catellatospora bangladeshensis</name>
    <dbReference type="NCBI Taxonomy" id="310355"/>
    <lineage>
        <taxon>Bacteria</taxon>
        <taxon>Bacillati</taxon>
        <taxon>Actinomycetota</taxon>
        <taxon>Actinomycetes</taxon>
        <taxon>Micromonosporales</taxon>
        <taxon>Micromonosporaceae</taxon>
        <taxon>Catellatospora</taxon>
    </lineage>
</organism>
<comment type="caution">
    <text evidence="2">The sequence shown here is derived from an EMBL/GenBank/DDBJ whole genome shotgun (WGS) entry which is preliminary data.</text>
</comment>
<keyword evidence="3" id="KW-1185">Reference proteome</keyword>
<accession>A0A8J3JPM9</accession>
<protein>
    <recommendedName>
        <fullName evidence="1">N-acetyltransferase domain-containing protein</fullName>
    </recommendedName>
</protein>
<dbReference type="EMBL" id="BONF01000015">
    <property type="protein sequence ID" value="GIF81619.1"/>
    <property type="molecule type" value="Genomic_DNA"/>
</dbReference>
<sequence>MADDFLITRAQRVWLELAGVPVTFPAEGMQVVVSERSLLCPPGWVGIVTLGNAAIITVPAERTGALVRERLGGAPVATLTHPDRVYDALPVAELLGPATLAYCDQRSFRPTEPGVVDVIPASHADLAAFLASVPPDDADECGLAEITSPAFVVRGGRQVLAAAGYRRWPGQAAHVCVLTAPRQRGRGLARLVAGTAVADALTGGLLPQWRARPEPSRRVARALGFHELGTQLSIRLS</sequence>
<dbReference type="PROSITE" id="PS51186">
    <property type="entry name" value="GNAT"/>
    <property type="match status" value="1"/>
</dbReference>
<dbReference type="InterPro" id="IPR027365">
    <property type="entry name" value="GNAT_acetyltra_YdfB-like"/>
</dbReference>
<proteinExistence type="predicted"/>
<dbReference type="Pfam" id="PF12746">
    <property type="entry name" value="GNAT_acetyltran"/>
    <property type="match status" value="1"/>
</dbReference>
<dbReference type="InterPro" id="IPR016181">
    <property type="entry name" value="Acyl_CoA_acyltransferase"/>
</dbReference>
<dbReference type="InterPro" id="IPR000182">
    <property type="entry name" value="GNAT_dom"/>
</dbReference>
<dbReference type="GO" id="GO:0016747">
    <property type="term" value="F:acyltransferase activity, transferring groups other than amino-acyl groups"/>
    <property type="evidence" value="ECO:0007669"/>
    <property type="project" value="InterPro"/>
</dbReference>
<feature type="domain" description="N-acetyltransferase" evidence="1">
    <location>
        <begin position="116"/>
        <end position="237"/>
    </location>
</feature>
<evidence type="ECO:0000313" key="2">
    <source>
        <dbReference type="EMBL" id="GIF81619.1"/>
    </source>
</evidence>
<evidence type="ECO:0000259" key="1">
    <source>
        <dbReference type="PROSITE" id="PS51186"/>
    </source>
</evidence>
<dbReference type="Gene3D" id="3.40.630.30">
    <property type="match status" value="1"/>
</dbReference>
<dbReference type="SUPFAM" id="SSF55729">
    <property type="entry name" value="Acyl-CoA N-acyltransferases (Nat)"/>
    <property type="match status" value="1"/>
</dbReference>
<dbReference type="AlphaFoldDB" id="A0A8J3JPM9"/>
<dbReference type="Proteomes" id="UP000601223">
    <property type="component" value="Unassembled WGS sequence"/>
</dbReference>
<evidence type="ECO:0000313" key="3">
    <source>
        <dbReference type="Proteomes" id="UP000601223"/>
    </source>
</evidence>
<name>A0A8J3JPM9_9ACTN</name>
<gene>
    <name evidence="2" type="ORF">Cba03nite_29680</name>
</gene>
<reference evidence="2 3" key="1">
    <citation type="submission" date="2021-01" db="EMBL/GenBank/DDBJ databases">
        <title>Whole genome shotgun sequence of Catellatospora bangladeshensis NBRC 107357.</title>
        <authorList>
            <person name="Komaki H."/>
            <person name="Tamura T."/>
        </authorList>
    </citation>
    <scope>NUCLEOTIDE SEQUENCE [LARGE SCALE GENOMIC DNA]</scope>
    <source>
        <strain evidence="2 3">NBRC 107357</strain>
    </source>
</reference>